<dbReference type="InterPro" id="IPR011332">
    <property type="entry name" value="Ribosomal_zn-bd"/>
</dbReference>
<proteinExistence type="inferred from homology"/>
<evidence type="ECO:0000313" key="8">
    <source>
        <dbReference type="Proteomes" id="UP000492821"/>
    </source>
</evidence>
<dbReference type="Gene3D" id="3.10.20.90">
    <property type="entry name" value="Phosphatidylinositol 3-kinase Catalytic Subunit, Chain A, domain 1"/>
    <property type="match status" value="1"/>
</dbReference>
<keyword evidence="4" id="KW-0862">Zinc</keyword>
<reference evidence="8" key="1">
    <citation type="journal article" date="2013" name="Genetics">
        <title>The draft genome and transcriptome of Panagrellus redivivus are shaped by the harsh demands of a free-living lifestyle.</title>
        <authorList>
            <person name="Srinivasan J."/>
            <person name="Dillman A.R."/>
            <person name="Macchietto M.G."/>
            <person name="Heikkinen L."/>
            <person name="Lakso M."/>
            <person name="Fracchia K.M."/>
            <person name="Antoshechkin I."/>
            <person name="Mortazavi A."/>
            <person name="Wong G."/>
            <person name="Sternberg P.W."/>
        </authorList>
    </citation>
    <scope>NUCLEOTIDE SEQUENCE [LARGE SCALE GENOMIC DNA]</scope>
    <source>
        <strain evidence="8">MT8872</strain>
    </source>
</reference>
<dbReference type="InterPro" id="IPR019956">
    <property type="entry name" value="Ubiquitin_dom"/>
</dbReference>
<protein>
    <submittedName>
        <fullName evidence="9">Ubiquitin-like domain-containing protein</fullName>
    </submittedName>
</protein>
<dbReference type="GO" id="GO:0006412">
    <property type="term" value="P:translation"/>
    <property type="evidence" value="ECO:0007669"/>
    <property type="project" value="InterPro"/>
</dbReference>
<dbReference type="Pfam" id="PF00240">
    <property type="entry name" value="ubiquitin"/>
    <property type="match status" value="1"/>
</dbReference>
<dbReference type="GO" id="GO:0005840">
    <property type="term" value="C:ribosome"/>
    <property type="evidence" value="ECO:0007669"/>
    <property type="project" value="UniProtKB-KW"/>
</dbReference>
<organism evidence="8 9">
    <name type="scientific">Panagrellus redivivus</name>
    <name type="common">Microworm</name>
    <dbReference type="NCBI Taxonomy" id="6233"/>
    <lineage>
        <taxon>Eukaryota</taxon>
        <taxon>Metazoa</taxon>
        <taxon>Ecdysozoa</taxon>
        <taxon>Nematoda</taxon>
        <taxon>Chromadorea</taxon>
        <taxon>Rhabditida</taxon>
        <taxon>Tylenchina</taxon>
        <taxon>Panagrolaimomorpha</taxon>
        <taxon>Panagrolaimoidea</taxon>
        <taxon>Panagrolaimidae</taxon>
        <taxon>Panagrellus</taxon>
    </lineage>
</organism>
<evidence type="ECO:0000256" key="2">
    <source>
        <dbReference type="ARBA" id="ARBA00009891"/>
    </source>
</evidence>
<evidence type="ECO:0000256" key="6">
    <source>
        <dbReference type="ARBA" id="ARBA00023274"/>
    </source>
</evidence>
<dbReference type="SMART" id="SM01402">
    <property type="entry name" value="Ribosomal_S27"/>
    <property type="match status" value="1"/>
</dbReference>
<keyword evidence="5" id="KW-0689">Ribosomal protein</keyword>
<dbReference type="SUPFAM" id="SSF57829">
    <property type="entry name" value="Zn-binding ribosomal proteins"/>
    <property type="match status" value="1"/>
</dbReference>
<evidence type="ECO:0000256" key="3">
    <source>
        <dbReference type="ARBA" id="ARBA00022499"/>
    </source>
</evidence>
<evidence type="ECO:0000256" key="1">
    <source>
        <dbReference type="ARBA" id="ARBA00008373"/>
    </source>
</evidence>
<dbReference type="SUPFAM" id="SSF54236">
    <property type="entry name" value="Ubiquitin-like"/>
    <property type="match status" value="1"/>
</dbReference>
<name>A0A7E4VSI5_PANRE</name>
<dbReference type="Proteomes" id="UP000492821">
    <property type="component" value="Unassembled WGS sequence"/>
</dbReference>
<accession>A0A7E4VSI5</accession>
<evidence type="ECO:0000259" key="7">
    <source>
        <dbReference type="PROSITE" id="PS50053"/>
    </source>
</evidence>
<dbReference type="InterPro" id="IPR000626">
    <property type="entry name" value="Ubiquitin-like_dom"/>
</dbReference>
<dbReference type="InterPro" id="IPR038582">
    <property type="entry name" value="Ribosomal_eS31_euk-type_sf"/>
</dbReference>
<dbReference type="Gene3D" id="6.20.50.150">
    <property type="match status" value="1"/>
</dbReference>
<dbReference type="PROSITE" id="PS50053">
    <property type="entry name" value="UBIQUITIN_2"/>
    <property type="match status" value="1"/>
</dbReference>
<keyword evidence="8" id="KW-1185">Reference proteome</keyword>
<keyword evidence="6" id="KW-0687">Ribonucleoprotein</keyword>
<dbReference type="InterPro" id="IPR029071">
    <property type="entry name" value="Ubiquitin-like_domsf"/>
</dbReference>
<dbReference type="GO" id="GO:0003735">
    <property type="term" value="F:structural constituent of ribosome"/>
    <property type="evidence" value="ECO:0007669"/>
    <property type="project" value="InterPro"/>
</dbReference>
<dbReference type="GO" id="GO:1990904">
    <property type="term" value="C:ribonucleoprotein complex"/>
    <property type="evidence" value="ECO:0007669"/>
    <property type="project" value="UniProtKB-KW"/>
</dbReference>
<dbReference type="InterPro" id="IPR002906">
    <property type="entry name" value="Ribosomal_eS31"/>
</dbReference>
<evidence type="ECO:0000256" key="5">
    <source>
        <dbReference type="ARBA" id="ARBA00022980"/>
    </source>
</evidence>
<keyword evidence="3" id="KW-1017">Isopeptide bond</keyword>
<dbReference type="WBParaSite" id="Pan_g2645.t1">
    <property type="protein sequence ID" value="Pan_g2645.t1"/>
    <property type="gene ID" value="Pan_g2645"/>
</dbReference>
<dbReference type="InterPro" id="IPR050158">
    <property type="entry name" value="Ubiquitin_ubiquitin-like"/>
</dbReference>
<dbReference type="AlphaFoldDB" id="A0A7E4VSI5"/>
<dbReference type="SMART" id="SM00213">
    <property type="entry name" value="UBQ"/>
    <property type="match status" value="1"/>
</dbReference>
<feature type="domain" description="Ubiquitin-like" evidence="7">
    <location>
        <begin position="1"/>
        <end position="76"/>
    </location>
</feature>
<dbReference type="PANTHER" id="PTHR10666">
    <property type="entry name" value="UBIQUITIN"/>
    <property type="match status" value="1"/>
</dbReference>
<dbReference type="PRINTS" id="PR00348">
    <property type="entry name" value="UBIQUITIN"/>
</dbReference>
<dbReference type="Pfam" id="PF01599">
    <property type="entry name" value="Ribosomal_S27"/>
    <property type="match status" value="1"/>
</dbReference>
<reference evidence="9" key="2">
    <citation type="submission" date="2020-10" db="UniProtKB">
        <authorList>
            <consortium name="WormBaseParasite"/>
        </authorList>
    </citation>
    <scope>IDENTIFICATION</scope>
</reference>
<comment type="similarity">
    <text evidence="1">In the N-terminal section; belongs to the ubiquitin family.</text>
</comment>
<evidence type="ECO:0000256" key="4">
    <source>
        <dbReference type="ARBA" id="ARBA00022833"/>
    </source>
</evidence>
<evidence type="ECO:0000313" key="9">
    <source>
        <dbReference type="WBParaSite" id="Pan_g2645.t1"/>
    </source>
</evidence>
<sequence>MVFLRTLSGKTAVLDVQPTSTVADLKSAITRLEGVEAEEQRVIFGGKQLEDAELTLADFGVEELSTLDVELRLLGGGKKRKKKVFTTPKKLKHKRKKVKLPVLKYYKVSDDGNIERLRIECTGANCGAGVFMAKHKDRHYCGKCHATLVESKK</sequence>
<comment type="similarity">
    <text evidence="2">In the C-terminal section; belongs to the eukaryotic ribosomal protein eS31 family.</text>
</comment>